<dbReference type="InterPro" id="IPR036881">
    <property type="entry name" value="Glyco_hydro_3_C_sf"/>
</dbReference>
<dbReference type="PANTHER" id="PTHR42721">
    <property type="entry name" value="SUGAR HYDROLASE-RELATED"/>
    <property type="match status" value="1"/>
</dbReference>
<evidence type="ECO:0000313" key="5">
    <source>
        <dbReference type="EMBL" id="MBJ2175904.1"/>
    </source>
</evidence>
<dbReference type="Gene3D" id="3.40.50.1700">
    <property type="entry name" value="Glycoside hydrolase family 3 C-terminal domain"/>
    <property type="match status" value="2"/>
</dbReference>
<name>A0ABS0WV88_9FLAO</name>
<evidence type="ECO:0000256" key="2">
    <source>
        <dbReference type="ARBA" id="ARBA00022729"/>
    </source>
</evidence>
<gene>
    <name evidence="5" type="ORF">JBL43_16740</name>
</gene>
<dbReference type="SMART" id="SM00758">
    <property type="entry name" value="PA14"/>
    <property type="match status" value="1"/>
</dbReference>
<proteinExistence type="inferred from homology"/>
<dbReference type="RefSeq" id="WP_198842557.1">
    <property type="nucleotide sequence ID" value="NZ_JAEHFJ010000010.1"/>
</dbReference>
<dbReference type="PROSITE" id="PS51820">
    <property type="entry name" value="PA14"/>
    <property type="match status" value="1"/>
</dbReference>
<dbReference type="PANTHER" id="PTHR42721:SF3">
    <property type="entry name" value="BETA-D-XYLOSIDASE 5-RELATED"/>
    <property type="match status" value="1"/>
</dbReference>
<dbReference type="InterPro" id="IPR013783">
    <property type="entry name" value="Ig-like_fold"/>
</dbReference>
<keyword evidence="2" id="KW-0732">Signal</keyword>
<dbReference type="InterPro" id="IPR036962">
    <property type="entry name" value="Glyco_hydro_3_N_sf"/>
</dbReference>
<dbReference type="SMART" id="SM01217">
    <property type="entry name" value="Fn3_like"/>
    <property type="match status" value="1"/>
</dbReference>
<keyword evidence="6" id="KW-1185">Reference proteome</keyword>
<dbReference type="Proteomes" id="UP000623301">
    <property type="component" value="Unassembled WGS sequence"/>
</dbReference>
<evidence type="ECO:0000259" key="4">
    <source>
        <dbReference type="PROSITE" id="PS51820"/>
    </source>
</evidence>
<comment type="caution">
    <text evidence="5">The sequence shown here is derived from an EMBL/GenBank/DDBJ whole genome shotgun (WGS) entry which is preliminary data.</text>
</comment>
<dbReference type="Pfam" id="PF14310">
    <property type="entry name" value="Fn3-like"/>
    <property type="match status" value="1"/>
</dbReference>
<evidence type="ECO:0000313" key="6">
    <source>
        <dbReference type="Proteomes" id="UP000623301"/>
    </source>
</evidence>
<dbReference type="InterPro" id="IPR011658">
    <property type="entry name" value="PA14_dom"/>
</dbReference>
<dbReference type="SUPFAM" id="SSF51445">
    <property type="entry name" value="(Trans)glycosidases"/>
    <property type="match status" value="1"/>
</dbReference>
<evidence type="ECO:0000256" key="3">
    <source>
        <dbReference type="ARBA" id="ARBA00022801"/>
    </source>
</evidence>
<dbReference type="GO" id="GO:0016787">
    <property type="term" value="F:hydrolase activity"/>
    <property type="evidence" value="ECO:0007669"/>
    <property type="project" value="UniProtKB-KW"/>
</dbReference>
<sequence length="853" mass="96471">MKLTKYILFILCLFPILGIAQEQFPFQNQKLSTEKRVTDLLDRLTIEEKVSLLVSTAVAIPRLNVAKYYHGNEALHGVVKGGRFTVFPQAIALSATWNPDLIYNVSSAISDEARAKWNFYNQGLDQKNVYSDLLTFWSPTINMARDPRWGRTPETYGEDPYLTSRIGVSFVKGLQGNDKKYLKVVSTPKHFVANNQEDNRFAYNAVVSEKSLREYYFPAYKAAIKEGNVQSIMSAYNAINGIPSTANNWLLNTILREEWGFKGYVVSDCGAPTYLVKSHQFVKTKEQAAKVAIEGGLDLECGDDIYAKHLLTAYKNGLVSQASIDKSVIRVLRARFKLGIFDSTEKNPYTKISPDVIGSKKHQDLALETSRQSIVLLKNHNNTLPLNSDKIKKIAVVGFNANQVVFGDYSGLSVIKPISPLEGIRNKVGDKIAVTYVKWKTAARNLNLLEAENLRNDFNDESGLFGEYFDDKFLEGTPQTRIDKVVNFDPVNNPPDPYTNYRHKSIRWTGYITPNFSGSYKIGVNSDDGIRLWLNNKLVVDEWHNRGATTDQVKINMEAGEKYAIKLEYFDNGGDAICQLLWEVPNSTEDIYQEDKEAAKSSDYVIAVMGINKSIEKEGKDRTSLNLPEDQINYLKEMYALNQNMIVVLVAGSSLAINWMDDNIPAIIDAWYPGESGGTAIADVLFGDYNPAGRLPFTFYKSVDDLPPMEDYEVSNGRTYMYFQGDVLYPFGYGLSYTQFDYSDLKIKENDEKIIISATVKNIGNYNGDEVVQLYFKAPESVNKSPIKKLIGFNRISQHIGKSNQVQFEVLKKELQFWDEETKQWSFTNGDYEFMLGASSEDIRLKKTIVLNQ</sequence>
<dbReference type="SUPFAM" id="SSF52279">
    <property type="entry name" value="Beta-D-glucan exohydrolase, C-terminal domain"/>
    <property type="match status" value="1"/>
</dbReference>
<dbReference type="Gene3D" id="2.60.40.10">
    <property type="entry name" value="Immunoglobulins"/>
    <property type="match status" value="1"/>
</dbReference>
<dbReference type="Pfam" id="PF01915">
    <property type="entry name" value="Glyco_hydro_3_C"/>
    <property type="match status" value="1"/>
</dbReference>
<reference evidence="5 6" key="1">
    <citation type="submission" date="2020-12" db="EMBL/GenBank/DDBJ databases">
        <title>Aureibaculum luteum sp. nov. and Aureibaculum flavum sp. nov., novel members of the family Flavobacteriaceae isolated from Antarctic intertidal sediments.</title>
        <authorList>
            <person name="He X."/>
            <person name="Zhang X."/>
        </authorList>
    </citation>
    <scope>NUCLEOTIDE SEQUENCE [LARGE SCALE GENOMIC DNA]</scope>
    <source>
        <strain evidence="5 6">A20</strain>
    </source>
</reference>
<dbReference type="InterPro" id="IPR002772">
    <property type="entry name" value="Glyco_hydro_3_C"/>
</dbReference>
<evidence type="ECO:0000256" key="1">
    <source>
        <dbReference type="ARBA" id="ARBA00005336"/>
    </source>
</evidence>
<comment type="similarity">
    <text evidence="1">Belongs to the glycosyl hydrolase 3 family.</text>
</comment>
<keyword evidence="3 5" id="KW-0378">Hydrolase</keyword>
<dbReference type="InterPro" id="IPR017853">
    <property type="entry name" value="GH"/>
</dbReference>
<dbReference type="InterPro" id="IPR026891">
    <property type="entry name" value="Fn3-like"/>
</dbReference>
<protein>
    <submittedName>
        <fullName evidence="5">Glycoside hydrolase family 3 C-terminal domain-containing protein</fullName>
    </submittedName>
</protein>
<dbReference type="InterPro" id="IPR001764">
    <property type="entry name" value="Glyco_hydro_3_N"/>
</dbReference>
<dbReference type="Gene3D" id="3.20.20.300">
    <property type="entry name" value="Glycoside hydrolase, family 3, N-terminal domain"/>
    <property type="match status" value="1"/>
</dbReference>
<accession>A0ABS0WV88</accession>
<feature type="domain" description="PA14" evidence="4">
    <location>
        <begin position="459"/>
        <end position="599"/>
    </location>
</feature>
<dbReference type="PRINTS" id="PR00133">
    <property type="entry name" value="GLHYDRLASE3"/>
</dbReference>
<dbReference type="SUPFAM" id="SSF56988">
    <property type="entry name" value="Anthrax protective antigen"/>
    <property type="match status" value="1"/>
</dbReference>
<dbReference type="EMBL" id="JAEHFJ010000010">
    <property type="protein sequence ID" value="MBJ2175904.1"/>
    <property type="molecule type" value="Genomic_DNA"/>
</dbReference>
<dbReference type="Pfam" id="PF07691">
    <property type="entry name" value="PA14"/>
    <property type="match status" value="1"/>
</dbReference>
<organism evidence="5 6">
    <name type="scientific">Aureibaculum flavum</name>
    <dbReference type="NCBI Taxonomy" id="2795986"/>
    <lineage>
        <taxon>Bacteria</taxon>
        <taxon>Pseudomonadati</taxon>
        <taxon>Bacteroidota</taxon>
        <taxon>Flavobacteriia</taxon>
        <taxon>Flavobacteriales</taxon>
        <taxon>Flavobacteriaceae</taxon>
        <taxon>Aureibaculum</taxon>
    </lineage>
</organism>
<dbReference type="Pfam" id="PF00933">
    <property type="entry name" value="Glyco_hydro_3"/>
    <property type="match status" value="1"/>
</dbReference>
<dbReference type="InterPro" id="IPR037524">
    <property type="entry name" value="PA14/GLEYA"/>
</dbReference>
<dbReference type="InterPro" id="IPR044993">
    <property type="entry name" value="BXL"/>
</dbReference>